<dbReference type="Pfam" id="PF00084">
    <property type="entry name" value="Sushi"/>
    <property type="match status" value="2"/>
</dbReference>
<dbReference type="PANTHER" id="PTHR45656:SF4">
    <property type="entry name" value="PROTEIN CBR-CLEC-78"/>
    <property type="match status" value="1"/>
</dbReference>
<dbReference type="InterPro" id="IPR035976">
    <property type="entry name" value="Sushi/SCR/CCP_sf"/>
</dbReference>
<accession>A0ABD0NWX0</accession>
<feature type="non-terminal residue" evidence="6">
    <location>
        <position position="1"/>
    </location>
</feature>
<keyword evidence="2" id="KW-0677">Repeat</keyword>
<protein>
    <recommendedName>
        <fullName evidence="5">Sushi domain-containing protein</fullName>
    </recommendedName>
</protein>
<keyword evidence="4" id="KW-0768">Sushi</keyword>
<evidence type="ECO:0000256" key="3">
    <source>
        <dbReference type="ARBA" id="ARBA00023157"/>
    </source>
</evidence>
<dbReference type="EMBL" id="JAMKFB020000019">
    <property type="protein sequence ID" value="KAL0166378.1"/>
    <property type="molecule type" value="Genomic_DNA"/>
</dbReference>
<feature type="non-terminal residue" evidence="6">
    <location>
        <position position="91"/>
    </location>
</feature>
<dbReference type="PROSITE" id="PS50923">
    <property type="entry name" value="SUSHI"/>
    <property type="match status" value="1"/>
</dbReference>
<comment type="caution">
    <text evidence="4">Lacks conserved residue(s) required for the propagation of feature annotation.</text>
</comment>
<evidence type="ECO:0000256" key="2">
    <source>
        <dbReference type="ARBA" id="ARBA00022737"/>
    </source>
</evidence>
<dbReference type="Proteomes" id="UP001529510">
    <property type="component" value="Unassembled WGS sequence"/>
</dbReference>
<dbReference type="InterPro" id="IPR051277">
    <property type="entry name" value="SEZ6_CSMD_C4BPB_Regulators"/>
</dbReference>
<keyword evidence="1" id="KW-0732">Signal</keyword>
<dbReference type="PANTHER" id="PTHR45656">
    <property type="entry name" value="PROTEIN CBR-CLEC-78"/>
    <property type="match status" value="1"/>
</dbReference>
<dbReference type="Gene3D" id="2.10.70.10">
    <property type="entry name" value="Complement Module, domain 1"/>
    <property type="match status" value="2"/>
</dbReference>
<dbReference type="InterPro" id="IPR000436">
    <property type="entry name" value="Sushi_SCR_CCP_dom"/>
</dbReference>
<feature type="domain" description="Sushi" evidence="5">
    <location>
        <begin position="1"/>
        <end position="50"/>
    </location>
</feature>
<dbReference type="SUPFAM" id="SSF57535">
    <property type="entry name" value="Complement control module/SCR domain"/>
    <property type="match status" value="2"/>
</dbReference>
<name>A0ABD0NWX0_CIRMR</name>
<proteinExistence type="predicted"/>
<keyword evidence="7" id="KW-1185">Reference proteome</keyword>
<keyword evidence="3" id="KW-1015">Disulfide bond</keyword>
<dbReference type="SMART" id="SM00032">
    <property type="entry name" value="CCP"/>
    <property type="match status" value="2"/>
</dbReference>
<sequence length="91" mass="10146">WRIVNGSHYEYRTKIIFTCDPGYYRLGPAHIQCMANGVWSWKNERPHCQIISCGDLATPPSGKKIGTQTSFGATAIFTCDNGYMLVGSTVR</sequence>
<comment type="caution">
    <text evidence="6">The sequence shown here is derived from an EMBL/GenBank/DDBJ whole genome shotgun (WGS) entry which is preliminary data.</text>
</comment>
<evidence type="ECO:0000256" key="4">
    <source>
        <dbReference type="PROSITE-ProRule" id="PRU00302"/>
    </source>
</evidence>
<organism evidence="6 7">
    <name type="scientific">Cirrhinus mrigala</name>
    <name type="common">Mrigala</name>
    <dbReference type="NCBI Taxonomy" id="683832"/>
    <lineage>
        <taxon>Eukaryota</taxon>
        <taxon>Metazoa</taxon>
        <taxon>Chordata</taxon>
        <taxon>Craniata</taxon>
        <taxon>Vertebrata</taxon>
        <taxon>Euteleostomi</taxon>
        <taxon>Actinopterygii</taxon>
        <taxon>Neopterygii</taxon>
        <taxon>Teleostei</taxon>
        <taxon>Ostariophysi</taxon>
        <taxon>Cypriniformes</taxon>
        <taxon>Cyprinidae</taxon>
        <taxon>Labeoninae</taxon>
        <taxon>Labeonini</taxon>
        <taxon>Cirrhinus</taxon>
    </lineage>
</organism>
<dbReference type="AlphaFoldDB" id="A0ABD0NWX0"/>
<evidence type="ECO:0000256" key="1">
    <source>
        <dbReference type="ARBA" id="ARBA00022729"/>
    </source>
</evidence>
<dbReference type="CDD" id="cd00033">
    <property type="entry name" value="CCP"/>
    <property type="match status" value="2"/>
</dbReference>
<evidence type="ECO:0000313" key="6">
    <source>
        <dbReference type="EMBL" id="KAL0166378.1"/>
    </source>
</evidence>
<reference evidence="6 7" key="1">
    <citation type="submission" date="2024-05" db="EMBL/GenBank/DDBJ databases">
        <title>Genome sequencing and assembly of Indian major carp, Cirrhinus mrigala (Hamilton, 1822).</title>
        <authorList>
            <person name="Mohindra V."/>
            <person name="Chowdhury L.M."/>
            <person name="Lal K."/>
            <person name="Jena J.K."/>
        </authorList>
    </citation>
    <scope>NUCLEOTIDE SEQUENCE [LARGE SCALE GENOMIC DNA]</scope>
    <source>
        <strain evidence="6">CM1030</strain>
        <tissue evidence="6">Blood</tissue>
    </source>
</reference>
<evidence type="ECO:0000259" key="5">
    <source>
        <dbReference type="PROSITE" id="PS50923"/>
    </source>
</evidence>
<evidence type="ECO:0000313" key="7">
    <source>
        <dbReference type="Proteomes" id="UP001529510"/>
    </source>
</evidence>
<gene>
    <name evidence="6" type="ORF">M9458_038222</name>
</gene>